<keyword evidence="10" id="KW-1185">Reference proteome</keyword>
<keyword evidence="6 8" id="KW-0472">Membrane</keyword>
<dbReference type="GO" id="GO:0033961">
    <property type="term" value="F:cis-stilbene-oxide hydrolase activity"/>
    <property type="evidence" value="ECO:0007669"/>
    <property type="project" value="UniProtKB-UniRule"/>
</dbReference>
<dbReference type="PANTHER" id="PTHR21661">
    <property type="entry name" value="EPOXIDE HYDROLASE 1-RELATED"/>
    <property type="match status" value="1"/>
</dbReference>
<dbReference type="EC" id="3.3.2.9" evidence="6"/>
<organism evidence="10 11">
    <name type="scientific">Vanessa tameamea</name>
    <name type="common">Kamehameha butterfly</name>
    <dbReference type="NCBI Taxonomy" id="334116"/>
    <lineage>
        <taxon>Eukaryota</taxon>
        <taxon>Metazoa</taxon>
        <taxon>Ecdysozoa</taxon>
        <taxon>Arthropoda</taxon>
        <taxon>Hexapoda</taxon>
        <taxon>Insecta</taxon>
        <taxon>Pterygota</taxon>
        <taxon>Neoptera</taxon>
        <taxon>Endopterygota</taxon>
        <taxon>Lepidoptera</taxon>
        <taxon>Glossata</taxon>
        <taxon>Ditrysia</taxon>
        <taxon>Papilionoidea</taxon>
        <taxon>Nymphalidae</taxon>
        <taxon>Nymphalinae</taxon>
        <taxon>Vanessa</taxon>
    </lineage>
</organism>
<evidence type="ECO:0000256" key="1">
    <source>
        <dbReference type="ARBA" id="ARBA00000221"/>
    </source>
</evidence>
<evidence type="ECO:0000256" key="2">
    <source>
        <dbReference type="ARBA" id="ARBA00004111"/>
    </source>
</evidence>
<keyword evidence="4 6" id="KW-0058">Aromatic hydrocarbons catabolism</keyword>
<feature type="active site" description="Nucleophile" evidence="7">
    <location>
        <position position="254"/>
    </location>
</feature>
<name>A0A8B8ISE0_VANTA</name>
<dbReference type="PRINTS" id="PR00412">
    <property type="entry name" value="EPOXHYDRLASE"/>
</dbReference>
<comment type="function">
    <text evidence="6">Catalyzes juvenile hormone hydrolysis.</text>
</comment>
<gene>
    <name evidence="11" type="primary">LOC113403697</name>
</gene>
<keyword evidence="6" id="KW-0256">Endoplasmic reticulum</keyword>
<sequence>MAPKKKTNKKPIEIKQTLRNERKTNFNICKVITIGGAVVIAMLFYKFYSSFLATPDLPEFDLNVWWGRNTSERHDTSIRPYRILFSDSMQENLRRKMEAYRRATRVKSLEDSSKYGINYDVLGQIFAHWQFKYKYGSRVKYLNQYNHYITNVQGLDIHFMRIKPKNTENLKVVPLLLIHGWPSSVRDFYGIIPLLTSAKQEYNFVFEVIAPSLPGFAFSQAPARPGLTTYQMAIVLRNLMARIGHKQFYVHGGDIGHAIGSHMATLFPNQVLGFHSSTPVNPSKLAHLTLMLGEICPKCVANDLVDKIYPYTDKLQFYLEESGYLHLQSTKPDTVGIALQDSPLGLASYIIEKYLLFTDPANKYTHDGGLGAFNVTDLMDNVLVYWSTGSITTSLRLYKESILNYEMEETLSRIPTSVPTWGLRTKYDLIQQPDFILRWKYPNLVRTTNLDVGGHFAAFEKPIEVSSDIFEAVKVFSSMKK</sequence>
<feature type="transmembrane region" description="Helical" evidence="8">
    <location>
        <begin position="28"/>
        <end position="48"/>
    </location>
</feature>
<feature type="active site" description="Proton donor" evidence="7">
    <location>
        <position position="398"/>
    </location>
</feature>
<dbReference type="GO" id="GO:0005789">
    <property type="term" value="C:endoplasmic reticulum membrane"/>
    <property type="evidence" value="ECO:0007669"/>
    <property type="project" value="UniProtKB-SubCell"/>
</dbReference>
<comment type="similarity">
    <text evidence="3 6">Belongs to the peptidase S33 family.</text>
</comment>
<comment type="catalytic activity">
    <reaction evidence="1 6">
        <text>1-(4-methoxyphenyl)-N-methyl-N-[(3-methyloxetan-3-yl)methyl]methanamine + H2O = 2-{[(4-methoxybenzyl)(methyl)amino]methyl}-2-methylpropane-1,3-diol</text>
        <dbReference type="Rhea" id="RHEA:55764"/>
        <dbReference type="ChEBI" id="CHEBI:15377"/>
        <dbReference type="ChEBI" id="CHEBI:139161"/>
        <dbReference type="ChEBI" id="CHEBI:139164"/>
        <dbReference type="EC" id="3.3.2.9"/>
    </reaction>
</comment>
<dbReference type="RefSeq" id="XP_026500063.2">
    <property type="nucleotide sequence ID" value="XM_026644278.2"/>
</dbReference>
<evidence type="ECO:0000256" key="7">
    <source>
        <dbReference type="PIRSR" id="PIRSR001112-1"/>
    </source>
</evidence>
<dbReference type="OrthoDB" id="7130006at2759"/>
<dbReference type="InterPro" id="IPR029058">
    <property type="entry name" value="AB_hydrolase_fold"/>
</dbReference>
<accession>A0A8B8ISE0</accession>
<evidence type="ECO:0000256" key="8">
    <source>
        <dbReference type="SAM" id="Phobius"/>
    </source>
</evidence>
<evidence type="ECO:0000313" key="11">
    <source>
        <dbReference type="RefSeq" id="XP_026500063.2"/>
    </source>
</evidence>
<feature type="active site" description="Proton acceptor" evidence="7">
    <location>
        <position position="455"/>
    </location>
</feature>
<dbReference type="InterPro" id="IPR000639">
    <property type="entry name" value="Epox_hydrolase-like"/>
</dbReference>
<dbReference type="Proteomes" id="UP001652626">
    <property type="component" value="Chromosome 23"/>
</dbReference>
<dbReference type="PIRSF" id="PIRSF001112">
    <property type="entry name" value="Epoxide_hydrolase"/>
    <property type="match status" value="1"/>
</dbReference>
<dbReference type="InterPro" id="IPR010497">
    <property type="entry name" value="Epoxide_hydro_N"/>
</dbReference>
<dbReference type="GeneID" id="113403697"/>
<evidence type="ECO:0000256" key="5">
    <source>
        <dbReference type="ARBA" id="ARBA00022801"/>
    </source>
</evidence>
<evidence type="ECO:0000259" key="9">
    <source>
        <dbReference type="Pfam" id="PF06441"/>
    </source>
</evidence>
<dbReference type="SUPFAM" id="SSF53474">
    <property type="entry name" value="alpha/beta-Hydrolases"/>
    <property type="match status" value="1"/>
</dbReference>
<evidence type="ECO:0000256" key="4">
    <source>
        <dbReference type="ARBA" id="ARBA00022797"/>
    </source>
</evidence>
<comment type="subcellular location">
    <subcellularLocation>
        <location evidence="6">Endoplasmic reticulum membrane</location>
    </subcellularLocation>
    <subcellularLocation>
        <location evidence="2">Microsome membrane</location>
        <topology evidence="2">Single-pass membrane protein</topology>
    </subcellularLocation>
</comment>
<feature type="domain" description="Epoxide hydrolase N-terminal" evidence="9">
    <location>
        <begin position="78"/>
        <end position="188"/>
    </location>
</feature>
<proteinExistence type="inferred from homology"/>
<dbReference type="AlphaFoldDB" id="A0A8B8ISE0"/>
<evidence type="ECO:0000256" key="6">
    <source>
        <dbReference type="PIRNR" id="PIRNR001112"/>
    </source>
</evidence>
<dbReference type="GO" id="GO:0097176">
    <property type="term" value="P:epoxide metabolic process"/>
    <property type="evidence" value="ECO:0007669"/>
    <property type="project" value="TreeGrafter"/>
</dbReference>
<protein>
    <recommendedName>
        <fullName evidence="6">Epoxide hydrolase</fullName>
        <ecNumber evidence="6">3.3.2.9</ecNumber>
    </recommendedName>
</protein>
<keyword evidence="8" id="KW-0812">Transmembrane</keyword>
<keyword evidence="5 6" id="KW-0378">Hydrolase</keyword>
<reference evidence="11" key="1">
    <citation type="submission" date="2025-08" db="UniProtKB">
        <authorList>
            <consortium name="RefSeq"/>
        </authorList>
    </citation>
    <scope>IDENTIFICATION</scope>
    <source>
        <tissue evidence="11">Whole body</tissue>
    </source>
</reference>
<dbReference type="OMA" id="NATIYWL"/>
<dbReference type="Gene3D" id="3.40.50.1820">
    <property type="entry name" value="alpha/beta hydrolase"/>
    <property type="match status" value="1"/>
</dbReference>
<keyword evidence="8" id="KW-1133">Transmembrane helix</keyword>
<dbReference type="PANTHER" id="PTHR21661:SF35">
    <property type="entry name" value="EPOXIDE HYDROLASE"/>
    <property type="match status" value="1"/>
</dbReference>
<dbReference type="Pfam" id="PF06441">
    <property type="entry name" value="EHN"/>
    <property type="match status" value="1"/>
</dbReference>
<evidence type="ECO:0000256" key="3">
    <source>
        <dbReference type="ARBA" id="ARBA00010088"/>
    </source>
</evidence>
<dbReference type="InterPro" id="IPR016292">
    <property type="entry name" value="Epoxide_hydrolase"/>
</dbReference>
<evidence type="ECO:0000313" key="10">
    <source>
        <dbReference type="Proteomes" id="UP001652626"/>
    </source>
</evidence>
<comment type="catalytic activity">
    <reaction evidence="6">
        <text>cis-stilbene oxide + H2O = (1R,2R)-hydrobenzoin</text>
        <dbReference type="Rhea" id="RHEA:23900"/>
        <dbReference type="ChEBI" id="CHEBI:15377"/>
        <dbReference type="ChEBI" id="CHEBI:50004"/>
        <dbReference type="ChEBI" id="CHEBI:50014"/>
        <dbReference type="EC" id="3.3.2.9"/>
    </reaction>
</comment>